<dbReference type="Pfam" id="PF13517">
    <property type="entry name" value="FG-GAP_3"/>
    <property type="match status" value="4"/>
</dbReference>
<keyword evidence="1" id="KW-0732">Signal</keyword>
<dbReference type="PANTHER" id="PTHR16026:SF0">
    <property type="entry name" value="CARTILAGE ACIDIC PROTEIN 1"/>
    <property type="match status" value="1"/>
</dbReference>
<dbReference type="PROSITE" id="PS51257">
    <property type="entry name" value="PROKAR_LIPOPROTEIN"/>
    <property type="match status" value="1"/>
</dbReference>
<sequence length="1140" mass="126080">MTKYQTAKSFFLSRVAPIITLVFTVACQSELDNAAPTLFRTVKSSESGIDFENNLTFTKEFNIYTYRNYYNGGGVGLGDMNNDGLIDIYLTANMLPNKLYLNQGNFNFKDVTKTAGVAGTKAWSTGVSLADVNGDGLIDIYVCNSGDIKGDNKQNELFINQGLDAEGLPVFKESAEEYGIADQGFSTHAAFFDYDNDGDLDLYLLNNSYQAIGSFNLRKNERPIRDDVGGDKLFRNDDGHYSDVSIEAGIYGSVIGFGLGVTIGDINKDGWLDIYVSNDFFERDYLYLNNGNGSFREVLESEMRSISAASMGADLADINNDGYSDIFVTDMLPEAEERIKTVTTFENWDKYKLNLDNGYWHQFNRNMLQLNNGDDTFSEIGRLANVSATDWSWGALIFDFDNNGYKDIFVANGIYQDLTNQDFLKFVTEESTIQRIISSEGVDYKQLVELIPSQAVPNYGFMNNENYSFTNKAKELGLGQPSFSNGSAYGDLDNDGDLDLVVNNVNMPIFLYENKNEDFNPDNGFLKFKLEGVGNNTFATGTKITVVAGGNRHYIEQMPIRGFQSTVDFRPNIGLGKASKADSVIVQWPDGSVSILTDVPTRQTLTLSQKDGVSSQNNQMKTGANSRETMFEAIAADQVKASIDYKHKENLFVDFDRDRLIFHMLSTEGPCMCKGDVNGDGREDVFIGGAREMTGELFIQNPDGTFRSESKLTFEKDKSAEDIDCVIFDANGDGKNDLYVASGGSEVTNSSPSLSDRLYINKGSGSFERTGQVLPANKFESSSTVNAADYDGDGDVDLFVGIRTKPYFYGVPGNGYLLQNDGQGNFQEVSSTIAPGLKNIGMITDAVWSDVDADGDQDLLVVGEWMAINLFRNDGGKFTNTSTEAGFANTEGWWNAIEMADLNGDELPDFIVGNHGLNSRFKASVQKPINLFLSDFDQNGSLEQILTQYNGDFSYPVALKHDLVMQLPGLKKKYLKYENFKGQKMEDIFTTEELANASRLTANMLESVALINKSNGHFEIVKLPQEAQFSPIYSILANDFNQDGLTDILLAGNLYDTKPEVGRYDASYGVMLQGNGQGGFKNISAKQSGFSLKGQAREMSFMKVGSQQMLLVANNNDALQMFVYHPTSVIIPQKTIEINK</sequence>
<dbReference type="InterPro" id="IPR011519">
    <property type="entry name" value="UnbV_ASPIC"/>
</dbReference>
<dbReference type="Gene3D" id="2.130.10.130">
    <property type="entry name" value="Integrin alpha, N-terminal"/>
    <property type="match status" value="4"/>
</dbReference>
<accession>A0ABZ0J082</accession>
<evidence type="ECO:0000256" key="1">
    <source>
        <dbReference type="ARBA" id="ARBA00022729"/>
    </source>
</evidence>
<dbReference type="InterPro" id="IPR028994">
    <property type="entry name" value="Integrin_alpha_N"/>
</dbReference>
<dbReference type="Proteomes" id="UP001302349">
    <property type="component" value="Chromosome"/>
</dbReference>
<reference evidence="3 4" key="1">
    <citation type="journal article" date="2023" name="Microbiol. Resour. Announc.">
        <title>Complete Genome Sequence of Imperialibacter roseus strain P4T.</title>
        <authorList>
            <person name="Tizabi D.R."/>
            <person name="Bachvaroff T."/>
            <person name="Hill R.T."/>
        </authorList>
    </citation>
    <scope>NUCLEOTIDE SEQUENCE [LARGE SCALE GENOMIC DNA]</scope>
    <source>
        <strain evidence="3 4">P4T</strain>
    </source>
</reference>
<gene>
    <name evidence="3" type="ORF">RT717_13190</name>
</gene>
<dbReference type="InterPro" id="IPR013517">
    <property type="entry name" value="FG-GAP"/>
</dbReference>
<evidence type="ECO:0000313" key="4">
    <source>
        <dbReference type="Proteomes" id="UP001302349"/>
    </source>
</evidence>
<feature type="domain" description="ASPIC/UnbV" evidence="2">
    <location>
        <begin position="539"/>
        <end position="606"/>
    </location>
</feature>
<organism evidence="3 4">
    <name type="scientific">Imperialibacter roseus</name>
    <dbReference type="NCBI Taxonomy" id="1324217"/>
    <lineage>
        <taxon>Bacteria</taxon>
        <taxon>Pseudomonadati</taxon>
        <taxon>Bacteroidota</taxon>
        <taxon>Cytophagia</taxon>
        <taxon>Cytophagales</taxon>
        <taxon>Flammeovirgaceae</taxon>
        <taxon>Imperialibacter</taxon>
    </lineage>
</organism>
<protein>
    <submittedName>
        <fullName evidence="3">VCBS repeat-containing protein</fullName>
    </submittedName>
</protein>
<proteinExistence type="predicted"/>
<dbReference type="EMBL" id="CP136051">
    <property type="protein sequence ID" value="WOK09595.1"/>
    <property type="molecule type" value="Genomic_DNA"/>
</dbReference>
<dbReference type="PANTHER" id="PTHR16026">
    <property type="entry name" value="CARTILAGE ACIDIC PROTEIN 1"/>
    <property type="match status" value="1"/>
</dbReference>
<evidence type="ECO:0000313" key="3">
    <source>
        <dbReference type="EMBL" id="WOK09595.1"/>
    </source>
</evidence>
<evidence type="ECO:0000259" key="2">
    <source>
        <dbReference type="Pfam" id="PF07593"/>
    </source>
</evidence>
<dbReference type="SUPFAM" id="SSF69318">
    <property type="entry name" value="Integrin alpha N-terminal domain"/>
    <property type="match status" value="3"/>
</dbReference>
<dbReference type="Pfam" id="PF07593">
    <property type="entry name" value="UnbV_ASPIC"/>
    <property type="match status" value="1"/>
</dbReference>
<dbReference type="RefSeq" id="WP_317492209.1">
    <property type="nucleotide sequence ID" value="NZ_CP136051.1"/>
</dbReference>
<name>A0ABZ0J082_9BACT</name>
<dbReference type="InterPro" id="IPR027039">
    <property type="entry name" value="Crtac1"/>
</dbReference>
<keyword evidence="4" id="KW-1185">Reference proteome</keyword>